<dbReference type="PANTHER" id="PTHR33198">
    <property type="entry name" value="ANK_REP_REGION DOMAIN-CONTAINING PROTEIN-RELATED"/>
    <property type="match status" value="1"/>
</dbReference>
<dbReference type="AlphaFoldDB" id="A0AAW1MM88"/>
<gene>
    <name evidence="1" type="ORF">QE152_g5733</name>
</gene>
<dbReference type="EMBL" id="JASPKY010000036">
    <property type="protein sequence ID" value="KAK9746924.1"/>
    <property type="molecule type" value="Genomic_DNA"/>
</dbReference>
<dbReference type="Proteomes" id="UP001458880">
    <property type="component" value="Unassembled WGS sequence"/>
</dbReference>
<organism evidence="1 2">
    <name type="scientific">Popillia japonica</name>
    <name type="common">Japanese beetle</name>
    <dbReference type="NCBI Taxonomy" id="7064"/>
    <lineage>
        <taxon>Eukaryota</taxon>
        <taxon>Metazoa</taxon>
        <taxon>Ecdysozoa</taxon>
        <taxon>Arthropoda</taxon>
        <taxon>Hexapoda</taxon>
        <taxon>Insecta</taxon>
        <taxon>Pterygota</taxon>
        <taxon>Neoptera</taxon>
        <taxon>Endopterygota</taxon>
        <taxon>Coleoptera</taxon>
        <taxon>Polyphaga</taxon>
        <taxon>Scarabaeiformia</taxon>
        <taxon>Scarabaeidae</taxon>
        <taxon>Rutelinae</taxon>
        <taxon>Popillia</taxon>
    </lineage>
</organism>
<evidence type="ECO:0000313" key="1">
    <source>
        <dbReference type="EMBL" id="KAK9746924.1"/>
    </source>
</evidence>
<sequence>MEFKPPRKLDLEGDIRGEEAVVLFNTFNLTADEKKDIDKIINAFENYIQPRKNIIYDRYVFYNRNQKENETFDVFLKDIKRLADMCEFGTEKENMI</sequence>
<name>A0AAW1MM88_POPJA</name>
<reference evidence="1 2" key="1">
    <citation type="journal article" date="2024" name="BMC Genomics">
        <title>De novo assembly and annotation of Popillia japonica's genome with initial clues to its potential as an invasive pest.</title>
        <authorList>
            <person name="Cucini C."/>
            <person name="Boschi S."/>
            <person name="Funari R."/>
            <person name="Cardaioli E."/>
            <person name="Iannotti N."/>
            <person name="Marturano G."/>
            <person name="Paoli F."/>
            <person name="Bruttini M."/>
            <person name="Carapelli A."/>
            <person name="Frati F."/>
            <person name="Nardi F."/>
        </authorList>
    </citation>
    <scope>NUCLEOTIDE SEQUENCE [LARGE SCALE GENOMIC DNA]</scope>
    <source>
        <strain evidence="1">DMR45628</strain>
    </source>
</reference>
<keyword evidence="2" id="KW-1185">Reference proteome</keyword>
<protein>
    <submittedName>
        <fullName evidence="1">Uncharacterized protein</fullName>
    </submittedName>
</protein>
<evidence type="ECO:0000313" key="2">
    <source>
        <dbReference type="Proteomes" id="UP001458880"/>
    </source>
</evidence>
<comment type="caution">
    <text evidence="1">The sequence shown here is derived from an EMBL/GenBank/DDBJ whole genome shotgun (WGS) entry which is preliminary data.</text>
</comment>
<proteinExistence type="predicted"/>
<accession>A0AAW1MM88</accession>